<proteinExistence type="predicted"/>
<evidence type="ECO:0000256" key="1">
    <source>
        <dbReference type="ARBA" id="ARBA00023239"/>
    </source>
</evidence>
<dbReference type="GO" id="GO:0005737">
    <property type="term" value="C:cytoplasm"/>
    <property type="evidence" value="ECO:0007669"/>
    <property type="project" value="TreeGrafter"/>
</dbReference>
<dbReference type="AlphaFoldDB" id="A0A5N0UL04"/>
<dbReference type="GO" id="GO:0016831">
    <property type="term" value="F:carboxy-lyase activity"/>
    <property type="evidence" value="ECO:0007669"/>
    <property type="project" value="InterPro"/>
</dbReference>
<name>A0A5N0UL04_9PSEU</name>
<dbReference type="RefSeq" id="WP_144758696.1">
    <property type="nucleotide sequence ID" value="NZ_VMNW02000126.1"/>
</dbReference>
<gene>
    <name evidence="3" type="ORF">FPZ12_042025</name>
</gene>
<organism evidence="3 4">
    <name type="scientific">Amycolatopsis acidicola</name>
    <dbReference type="NCBI Taxonomy" id="2596893"/>
    <lineage>
        <taxon>Bacteria</taxon>
        <taxon>Bacillati</taxon>
        <taxon>Actinomycetota</taxon>
        <taxon>Actinomycetes</taxon>
        <taxon>Pseudonocardiales</taxon>
        <taxon>Pseudonocardiaceae</taxon>
        <taxon>Amycolatopsis</taxon>
    </lineage>
</organism>
<dbReference type="OrthoDB" id="2533941at2"/>
<protein>
    <submittedName>
        <fullName evidence="3">Amidohydrolase family protein</fullName>
    </submittedName>
</protein>
<dbReference type="GO" id="GO:0016787">
    <property type="term" value="F:hydrolase activity"/>
    <property type="evidence" value="ECO:0007669"/>
    <property type="project" value="UniProtKB-KW"/>
</dbReference>
<accession>A0A5N0UL04</accession>
<dbReference type="SUPFAM" id="SSF51556">
    <property type="entry name" value="Metallo-dependent hydrolases"/>
    <property type="match status" value="1"/>
</dbReference>
<dbReference type="PANTHER" id="PTHR21240:SF28">
    <property type="entry name" value="ISO-OROTATE DECARBOXYLASE (EUROFUNG)"/>
    <property type="match status" value="1"/>
</dbReference>
<comment type="caution">
    <text evidence="3">The sequence shown here is derived from an EMBL/GenBank/DDBJ whole genome shotgun (WGS) entry which is preliminary data.</text>
</comment>
<dbReference type="Proteomes" id="UP000319769">
    <property type="component" value="Unassembled WGS sequence"/>
</dbReference>
<dbReference type="PANTHER" id="PTHR21240">
    <property type="entry name" value="2-AMINO-3-CARBOXYLMUCONATE-6-SEMIALDEHYDE DECARBOXYLASE"/>
    <property type="match status" value="1"/>
</dbReference>
<reference evidence="3" key="1">
    <citation type="submission" date="2019-09" db="EMBL/GenBank/DDBJ databases">
        <authorList>
            <person name="Teo W.F.A."/>
            <person name="Duangmal K."/>
        </authorList>
    </citation>
    <scope>NUCLEOTIDE SEQUENCE [LARGE SCALE GENOMIC DNA]</scope>
    <source>
        <strain evidence="3">K81G1</strain>
    </source>
</reference>
<evidence type="ECO:0000313" key="4">
    <source>
        <dbReference type="Proteomes" id="UP000319769"/>
    </source>
</evidence>
<evidence type="ECO:0000259" key="2">
    <source>
        <dbReference type="Pfam" id="PF04909"/>
    </source>
</evidence>
<dbReference type="Pfam" id="PF04909">
    <property type="entry name" value="Amidohydro_2"/>
    <property type="match status" value="1"/>
</dbReference>
<dbReference type="Gene3D" id="3.20.20.140">
    <property type="entry name" value="Metal-dependent hydrolases"/>
    <property type="match status" value="1"/>
</dbReference>
<feature type="domain" description="Amidohydrolase-related" evidence="2">
    <location>
        <begin position="118"/>
        <end position="371"/>
    </location>
</feature>
<sequence>MTLTDTRPAGTPVQEKLGIIDTDFHPMPLPADPQVAEHLPQRWRDYIARYGLGSFGGGVSPSQREFTHRLDAVDEHGRVGVDPHLAVEQVVNKYDMSAVVLTCPQTYIITHGGANMPYECAFAIYRAYNDALACTWAGADDRFKASITLPRDLAGAADEIVRCKEGPAGDTYVQVLMSPAGQDPLGKQRYWPIFEACEHYGIPLGFHVPGMGRQPTGAGRQNFYAEMHAAFAVLPISMVSSLVFEGVFERFPKLKIALLELGWDWAVPYAWRLDATFGKLRDELPHLSRKPSEYLREHFWFSTQPIEEPENPQWTPAVYEMFEESGFADRLMFSSDYPHWDFDSPYESVPQSFPLERRRRILGANASALYNIPLRTGHGIPAVGA</sequence>
<keyword evidence="4" id="KW-1185">Reference proteome</keyword>
<dbReference type="InterPro" id="IPR006680">
    <property type="entry name" value="Amidohydro-rel"/>
</dbReference>
<evidence type="ECO:0000313" key="3">
    <source>
        <dbReference type="EMBL" id="KAA9150046.1"/>
    </source>
</evidence>
<keyword evidence="1" id="KW-0456">Lyase</keyword>
<dbReference type="InterPro" id="IPR032465">
    <property type="entry name" value="ACMSD"/>
</dbReference>
<dbReference type="GO" id="GO:0019748">
    <property type="term" value="P:secondary metabolic process"/>
    <property type="evidence" value="ECO:0007669"/>
    <property type="project" value="TreeGrafter"/>
</dbReference>
<dbReference type="InterPro" id="IPR032466">
    <property type="entry name" value="Metal_Hydrolase"/>
</dbReference>
<dbReference type="EMBL" id="VMNW02000126">
    <property type="protein sequence ID" value="KAA9150046.1"/>
    <property type="molecule type" value="Genomic_DNA"/>
</dbReference>